<proteinExistence type="predicted"/>
<accession>A0A7W9BHT1</accession>
<comment type="caution">
    <text evidence="1">The sequence shown here is derived from an EMBL/GenBank/DDBJ whole genome shotgun (WGS) entry which is preliminary data.</text>
</comment>
<evidence type="ECO:0000313" key="2">
    <source>
        <dbReference type="Proteomes" id="UP000535415"/>
    </source>
</evidence>
<organism evidence="1 2">
    <name type="scientific">Yoonia ponticola</name>
    <dbReference type="NCBI Taxonomy" id="1524255"/>
    <lineage>
        <taxon>Bacteria</taxon>
        <taxon>Pseudomonadati</taxon>
        <taxon>Pseudomonadota</taxon>
        <taxon>Alphaproteobacteria</taxon>
        <taxon>Rhodobacterales</taxon>
        <taxon>Paracoccaceae</taxon>
        <taxon>Yoonia</taxon>
    </lineage>
</organism>
<dbReference type="RefSeq" id="WP_183523722.1">
    <property type="nucleotide sequence ID" value="NZ_JACIJM010000001.1"/>
</dbReference>
<dbReference type="Proteomes" id="UP000535415">
    <property type="component" value="Unassembled WGS sequence"/>
</dbReference>
<sequence length="110" mass="12977">MARGIEKLVTISRLKYLQDQKTWSQHLQRRDDLEKMIHRLDESRNLSSRDSAQPLMQKQSFHWGRWIDDMQATVNVELFTEVAKEDATREKLKASFGQHLAIEALVKKLK</sequence>
<keyword evidence="2" id="KW-1185">Reference proteome</keyword>
<reference evidence="1 2" key="1">
    <citation type="submission" date="2020-08" db="EMBL/GenBank/DDBJ databases">
        <title>Genomic Encyclopedia of Type Strains, Phase IV (KMG-IV): sequencing the most valuable type-strain genomes for metagenomic binning, comparative biology and taxonomic classification.</title>
        <authorList>
            <person name="Goeker M."/>
        </authorList>
    </citation>
    <scope>NUCLEOTIDE SEQUENCE [LARGE SCALE GENOMIC DNA]</scope>
    <source>
        <strain evidence="1 2">DSM 101064</strain>
    </source>
</reference>
<name>A0A7W9BHT1_9RHOB</name>
<dbReference type="AlphaFoldDB" id="A0A7W9BHT1"/>
<protein>
    <submittedName>
        <fullName evidence="1">Uncharacterized protein</fullName>
    </submittedName>
</protein>
<evidence type="ECO:0000313" key="1">
    <source>
        <dbReference type="EMBL" id="MBB5720419.1"/>
    </source>
</evidence>
<gene>
    <name evidence="1" type="ORF">FHS72_000023</name>
</gene>
<dbReference type="EMBL" id="JACIJM010000001">
    <property type="protein sequence ID" value="MBB5720419.1"/>
    <property type="molecule type" value="Genomic_DNA"/>
</dbReference>